<reference evidence="1" key="2">
    <citation type="journal article" date="2007" name="Science">
        <title>Genome sequence of Aedes aegypti, a major arbovirus vector.</title>
        <authorList>
            <person name="Nene V."/>
            <person name="Wortman J.R."/>
            <person name="Lawson D."/>
            <person name="Haas B."/>
            <person name="Kodira C."/>
            <person name="Tu Z.J."/>
            <person name="Loftus B."/>
            <person name="Xi Z."/>
            <person name="Megy K."/>
            <person name="Grabherr M."/>
            <person name="Ren Q."/>
            <person name="Zdobnov E.M."/>
            <person name="Lobo N.F."/>
            <person name="Campbell K.S."/>
            <person name="Brown S.E."/>
            <person name="Bonaldo M.F."/>
            <person name="Zhu J."/>
            <person name="Sinkins S.P."/>
            <person name="Hogenkamp D.G."/>
            <person name="Amedeo P."/>
            <person name="Arensburger P."/>
            <person name="Atkinson P.W."/>
            <person name="Bidwell S."/>
            <person name="Biedler J."/>
            <person name="Birney E."/>
            <person name="Bruggner R.V."/>
            <person name="Costas J."/>
            <person name="Coy M.R."/>
            <person name="Crabtree J."/>
            <person name="Crawford M."/>
            <person name="Debruyn B."/>
            <person name="Decaprio D."/>
            <person name="Eiglmeier K."/>
            <person name="Eisenstadt E."/>
            <person name="El-Dorry H."/>
            <person name="Gelbart W.M."/>
            <person name="Gomes S.L."/>
            <person name="Hammond M."/>
            <person name="Hannick L.I."/>
            <person name="Hogan J.R."/>
            <person name="Holmes M.H."/>
            <person name="Jaffe D."/>
            <person name="Johnston J.S."/>
            <person name="Kennedy R.C."/>
            <person name="Koo H."/>
            <person name="Kravitz S."/>
            <person name="Kriventseva E.V."/>
            <person name="Kulp D."/>
            <person name="Labutti K."/>
            <person name="Lee E."/>
            <person name="Li S."/>
            <person name="Lovin D.D."/>
            <person name="Mao C."/>
            <person name="Mauceli E."/>
            <person name="Menck C.F."/>
            <person name="Miller J.R."/>
            <person name="Montgomery P."/>
            <person name="Mori A."/>
            <person name="Nascimento A.L."/>
            <person name="Naveira H.F."/>
            <person name="Nusbaum C."/>
            <person name="O'leary S."/>
            <person name="Orvis J."/>
            <person name="Pertea M."/>
            <person name="Quesneville H."/>
            <person name="Reidenbach K.R."/>
            <person name="Rogers Y.H."/>
            <person name="Roth C.W."/>
            <person name="Schneider J.R."/>
            <person name="Schatz M."/>
            <person name="Shumway M."/>
            <person name="Stanke M."/>
            <person name="Stinson E.O."/>
            <person name="Tubio J.M."/>
            <person name="Vanzee J.P."/>
            <person name="Verjovski-Almeida S."/>
            <person name="Werner D."/>
            <person name="White O."/>
            <person name="Wyder S."/>
            <person name="Zeng Q."/>
            <person name="Zhao Q."/>
            <person name="Zhao Y."/>
            <person name="Hill C.A."/>
            <person name="Raikhel A.S."/>
            <person name="Soares M.B."/>
            <person name="Knudson D.L."/>
            <person name="Lee N.H."/>
            <person name="Galagan J."/>
            <person name="Salzberg S.L."/>
            <person name="Paulsen I.T."/>
            <person name="Dimopoulos G."/>
            <person name="Collins F.H."/>
            <person name="Birren B."/>
            <person name="Fraser-Liggett C.M."/>
            <person name="Severson D.W."/>
        </authorList>
    </citation>
    <scope>NUCLEOTIDE SEQUENCE [LARGE SCALE GENOMIC DNA]</scope>
    <source>
        <strain evidence="1">Liverpool</strain>
    </source>
</reference>
<proteinExistence type="predicted"/>
<dbReference type="Proteomes" id="UP000682892">
    <property type="component" value="Chromosome 1"/>
</dbReference>
<sequence length="72" mass="7971">RITVQQKSVDLSRPSRHGKQRIIVEIANQGEGQSPDWGVQLNEKVYHFLPTAFEAAASEEIKFKADCASVCG</sequence>
<accession>Q16Q90</accession>
<organism evidence="1 2">
    <name type="scientific">Aedes aegypti</name>
    <name type="common">Yellowfever mosquito</name>
    <name type="synonym">Culex aegypti</name>
    <dbReference type="NCBI Taxonomy" id="7159"/>
    <lineage>
        <taxon>Eukaryota</taxon>
        <taxon>Metazoa</taxon>
        <taxon>Ecdysozoa</taxon>
        <taxon>Arthropoda</taxon>
        <taxon>Hexapoda</taxon>
        <taxon>Insecta</taxon>
        <taxon>Pterygota</taxon>
        <taxon>Neoptera</taxon>
        <taxon>Endopterygota</taxon>
        <taxon>Diptera</taxon>
        <taxon>Nematocera</taxon>
        <taxon>Culicoidea</taxon>
        <taxon>Culicidae</taxon>
        <taxon>Culicinae</taxon>
        <taxon>Aedini</taxon>
        <taxon>Aedes</taxon>
        <taxon>Stegomyia</taxon>
    </lineage>
</organism>
<dbReference type="EMBL" id="CH477756">
    <property type="protein sequence ID" value="EAT36572.1"/>
    <property type="molecule type" value="Genomic_DNA"/>
</dbReference>
<reference evidence="1" key="3">
    <citation type="submission" date="2012-09" db="EMBL/GenBank/DDBJ databases">
        <authorList>
            <consortium name="VectorBase"/>
        </authorList>
    </citation>
    <scope>NUCLEOTIDE SEQUENCE</scope>
    <source>
        <strain evidence="1">Liverpool</strain>
    </source>
</reference>
<name>Q16Q90_AEDAE</name>
<dbReference type="PaxDb" id="7159-AAEL011351-PA"/>
<feature type="non-terminal residue" evidence="1">
    <location>
        <position position="1"/>
    </location>
</feature>
<dbReference type="AlphaFoldDB" id="Q16Q90"/>
<gene>
    <name evidence="1" type="ORF">AaeL_AAEL011351</name>
</gene>
<evidence type="ECO:0000313" key="2">
    <source>
        <dbReference type="Proteomes" id="UP000682892"/>
    </source>
</evidence>
<protein>
    <submittedName>
        <fullName evidence="1">AAEL011351-PA</fullName>
    </submittedName>
</protein>
<evidence type="ECO:0000313" key="1">
    <source>
        <dbReference type="EMBL" id="EAT36572.1"/>
    </source>
</evidence>
<dbReference type="HOGENOM" id="CLU_2729416_0_0_1"/>
<reference evidence="1" key="1">
    <citation type="submission" date="2005-10" db="EMBL/GenBank/DDBJ databases">
        <authorList>
            <person name="Loftus B.J."/>
            <person name="Nene V.M."/>
            <person name="Hannick L.I."/>
            <person name="Bidwell S."/>
            <person name="Haas B."/>
            <person name="Amedeo P."/>
            <person name="Orvis J."/>
            <person name="Wortman J.R."/>
            <person name="White O.R."/>
            <person name="Salzberg S."/>
            <person name="Shumway M."/>
            <person name="Koo H."/>
            <person name="Zhao Y."/>
            <person name="Holmes M."/>
            <person name="Miller J."/>
            <person name="Schatz M."/>
            <person name="Pop M."/>
            <person name="Pai G."/>
            <person name="Utterback T."/>
            <person name="Rogers Y.-H."/>
            <person name="Kravitz S."/>
            <person name="Fraser C.M."/>
        </authorList>
    </citation>
    <scope>NUCLEOTIDE SEQUENCE</scope>
    <source>
        <strain evidence="1">Liverpool</strain>
    </source>
</reference>